<proteinExistence type="predicted"/>
<dbReference type="EMBL" id="JARBHB010000013">
    <property type="protein sequence ID" value="KAJ8870462.1"/>
    <property type="molecule type" value="Genomic_DNA"/>
</dbReference>
<evidence type="ECO:0000313" key="2">
    <source>
        <dbReference type="EMBL" id="KAJ8870462.1"/>
    </source>
</evidence>
<keyword evidence="3" id="KW-1185">Reference proteome</keyword>
<dbReference type="Proteomes" id="UP001159363">
    <property type="component" value="Chromosome 12"/>
</dbReference>
<feature type="region of interest" description="Disordered" evidence="1">
    <location>
        <begin position="1255"/>
        <end position="1276"/>
    </location>
</feature>
<feature type="region of interest" description="Disordered" evidence="1">
    <location>
        <begin position="1022"/>
        <end position="1047"/>
    </location>
</feature>
<feature type="region of interest" description="Disordered" evidence="1">
    <location>
        <begin position="1582"/>
        <end position="1616"/>
    </location>
</feature>
<sequence>MSDERASKSAHFTVNGLYHRIHDECDNDGAREDTRLERNKRPCAYETKGSWKDERSWSFDSRALGRRDIYPWLPSRKVSHENRFNYTEISPRFCGTPFTNTFPSFAFASSLSLTAGAMFHSLNLWRGFSLSRMNTTRVNLIYVIKSTVAAGNSDVIDGYMMIHSDNINSATNNTVEINVVSFDRAVLQLRCERGLELATRVREAQDSVRPRGDTVMPGLIHYDVSANENHSAHTLQARGVSRLLSSSNDVPQRPSLVVIQHIISHNRSRGGVVVGILASHLGETGFDSRQGLPGSSLVGIVPDGAADLRVFPGISRFPRPCIPALLHSHLVYPSSALKTSILRGTIHAILHARIFLLDLISGVKIEKPRLTSHAYKEGKSCNEICIVAKRDWTAMACTGGYFCKTLASGRRAILEHSAIETQRMTWAIKGFASFCQAWRIRLEDRKNYNRTEEKVTEFCITIAKIATIELSIRHVGGTGARTRDPPTTIDNEDVMRGNTRAIVLARGRIGKNVYSRSRFLLAFRIQPSKNRATYEQGFRKDGRNLEQPIERACTAAQTYLTPVTSLAARSSIARNSATRSLNSNATPDPEACRDIYSVVLTIWKERASRDRLNAASCGGLPLFLRLLAYNPRAKFCQKCSVYRVNSLCTPATRKNETANGSDADQQARDSMNWEWSGKGLLTPPPPTHGVMPESLPEDGLQTNYFLPIKQYGHRFKVPWVYDAQREHCTSIQSLALSGDGALEASGNIVLITPTLVGFKRGGWNCASKAKERGSNTGDSYAHAWRLVAPTRKACSVSVVALHWSARGDRDMRINSLIAFTRKALNWLAVLPSTTRLYETDHLRGRRQTRSTEALSCTAPAINILHVQHVFDHGHAEQDARKLTQPAADAAYVEGARREATCVQGRWGLQPEGSELSPLCWLCVQSVMITVRRAYLWLRSGRSDSDPRYSRRQISRRAWTRRSGVGGEKGKKRSDTGKGDPHKTRELMRPDTCRLRYEDIFQPHIDVMVDESTKKGTILKKKKKNLRSTPEKGDCAQRKQNHRQADTLNRDRKRANMHGSFDGTTTAHLHERPFVDEKLKSCARKKIKYRKHIFKPENNLLHAYVKGRDQYPALSVRIRNSSKQDKRRKKKGGGDLCKIIRKDCGGGEGRTRSPASGTRIYESSERRCCRLHGETMQSSSGAVFIPQFLETPLPPPLIVPPSVVLPKHLIASMGIGCSTAEPSQLVKTDLGTSHNLSANGRKPMRVIEVCNSAGMKGRGKREIPEKTHRPTASFGTIPTYEQPELTAQPSWPHEKCGYWHAKADYEDFHDLLNSGGFSLVPKWNSRPRCWQDCSLGRSCFSSCKHKRTRERGSAPASLASRCQTIYKRERPLPLFPPPLSGNPSSPRALQMPGNLKPPRFPACNHLRDADSTLLPEMLCLHPRALNKTITDPPPLFPHSFIQLNGRVFHKESEVKPVHDKGRGKAGDPRESPPTSGIVQHDSHIRKFSSDPGAQRHDRNTARLARRSDEALVVRVSVARIAPALLHLKRVAPTANELPRGERRQCVCGCAIVASTNFRSSIPITSEQLPVCVRPAERLVDARRVGPSESPTHTAPQPAGVPSPRSGGPLDRPKPRPAGVEEEAIYTAVLTGAECASAKHTLQLAAEVCAGTLKVELYLREPHAIALPPYMAGWAPVAWCEVSWRLLSAVHTRLTQQEPVTRVEPGETECTAATHERVSRHPLHTCCDVNCTTTFKWPMCKLANDQRFGRILKFRDTVPISAGTPKNMARGPHNDSLIITFHGTRGSNPAVFNVEFTRNKIICICPPPTPPSTAVLLHLAVSRGWDTEAPSSPYIQLSRQPTKTPLVRLSTGDLSIRSQKLKFRVKFESGDFIVNSLYGAVTAEVRRVGDEAATECNDERNRSTWRKPKVCPRFSNAKTIRREVSGMLCEILAVNSVSPYHTVKFFRQTASNMFGQIKLDSPDVIETS</sequence>
<organism evidence="2 3">
    <name type="scientific">Dryococelus australis</name>
    <dbReference type="NCBI Taxonomy" id="614101"/>
    <lineage>
        <taxon>Eukaryota</taxon>
        <taxon>Metazoa</taxon>
        <taxon>Ecdysozoa</taxon>
        <taxon>Arthropoda</taxon>
        <taxon>Hexapoda</taxon>
        <taxon>Insecta</taxon>
        <taxon>Pterygota</taxon>
        <taxon>Neoptera</taxon>
        <taxon>Polyneoptera</taxon>
        <taxon>Phasmatodea</taxon>
        <taxon>Verophasmatodea</taxon>
        <taxon>Anareolatae</taxon>
        <taxon>Phasmatidae</taxon>
        <taxon>Eurycanthinae</taxon>
        <taxon>Dryococelus</taxon>
    </lineage>
</organism>
<protein>
    <submittedName>
        <fullName evidence="2">Uncharacterized protein</fullName>
    </submittedName>
</protein>
<accession>A0ABQ9GFV4</accession>
<feature type="region of interest" description="Disordered" evidence="1">
    <location>
        <begin position="942"/>
        <end position="987"/>
    </location>
</feature>
<gene>
    <name evidence="2" type="ORF">PR048_029484</name>
</gene>
<feature type="compositionally biased region" description="Basic and acidic residues" evidence="1">
    <location>
        <begin position="972"/>
        <end position="987"/>
    </location>
</feature>
<comment type="caution">
    <text evidence="2">The sequence shown here is derived from an EMBL/GenBank/DDBJ whole genome shotgun (WGS) entry which is preliminary data.</text>
</comment>
<feature type="region of interest" description="Disordered" evidence="1">
    <location>
        <begin position="1450"/>
        <end position="1477"/>
    </location>
</feature>
<feature type="compositionally biased region" description="Basic and acidic residues" evidence="1">
    <location>
        <begin position="1450"/>
        <end position="1469"/>
    </location>
</feature>
<reference evidence="2 3" key="1">
    <citation type="submission" date="2023-02" db="EMBL/GenBank/DDBJ databases">
        <title>LHISI_Scaffold_Assembly.</title>
        <authorList>
            <person name="Stuart O.P."/>
            <person name="Cleave R."/>
            <person name="Magrath M.J.L."/>
            <person name="Mikheyev A.S."/>
        </authorList>
    </citation>
    <scope>NUCLEOTIDE SEQUENCE [LARGE SCALE GENOMIC DNA]</scope>
    <source>
        <strain evidence="2">Daus_M_001</strain>
        <tissue evidence="2">Leg muscle</tissue>
    </source>
</reference>
<evidence type="ECO:0000313" key="3">
    <source>
        <dbReference type="Proteomes" id="UP001159363"/>
    </source>
</evidence>
<evidence type="ECO:0000256" key="1">
    <source>
        <dbReference type="SAM" id="MobiDB-lite"/>
    </source>
</evidence>
<feature type="compositionally biased region" description="Basic residues" evidence="1">
    <location>
        <begin position="949"/>
        <end position="959"/>
    </location>
</feature>
<name>A0ABQ9GFV4_9NEOP</name>
<feature type="compositionally biased region" description="Basic and acidic residues" evidence="1">
    <location>
        <begin position="1028"/>
        <end position="1047"/>
    </location>
</feature>